<keyword evidence="1" id="KW-0472">Membrane</keyword>
<feature type="transmembrane region" description="Helical" evidence="1">
    <location>
        <begin position="88"/>
        <end position="113"/>
    </location>
</feature>
<proteinExistence type="predicted"/>
<dbReference type="InterPro" id="IPR038728">
    <property type="entry name" value="YkvI-like"/>
</dbReference>
<feature type="transmembrane region" description="Helical" evidence="1">
    <location>
        <begin position="12"/>
        <end position="31"/>
    </location>
</feature>
<protein>
    <recommendedName>
        <fullName evidence="3">Membrane protein YkvI</fullName>
    </recommendedName>
</protein>
<dbReference type="AlphaFoldDB" id="A0A381XJI0"/>
<feature type="transmembrane region" description="Helical" evidence="1">
    <location>
        <begin position="309"/>
        <end position="328"/>
    </location>
</feature>
<feature type="transmembrane region" description="Helical" evidence="1">
    <location>
        <begin position="340"/>
        <end position="360"/>
    </location>
</feature>
<feature type="transmembrane region" description="Helical" evidence="1">
    <location>
        <begin position="190"/>
        <end position="208"/>
    </location>
</feature>
<name>A0A381XJI0_9ZZZZ</name>
<dbReference type="PANTHER" id="PTHR37814:SF1">
    <property type="entry name" value="MEMBRANE PROTEIN"/>
    <property type="match status" value="1"/>
</dbReference>
<feature type="transmembrane region" description="Helical" evidence="1">
    <location>
        <begin position="149"/>
        <end position="170"/>
    </location>
</feature>
<gene>
    <name evidence="2" type="ORF">METZ01_LOCUS117703</name>
</gene>
<organism evidence="2">
    <name type="scientific">marine metagenome</name>
    <dbReference type="NCBI Taxonomy" id="408172"/>
    <lineage>
        <taxon>unclassified sequences</taxon>
        <taxon>metagenomes</taxon>
        <taxon>ecological metagenomes</taxon>
    </lineage>
</organism>
<keyword evidence="1" id="KW-0812">Transmembrane</keyword>
<keyword evidence="1" id="KW-1133">Transmembrane helix</keyword>
<dbReference type="PANTHER" id="PTHR37814">
    <property type="entry name" value="CONSERVED MEMBRANE PROTEIN"/>
    <property type="match status" value="1"/>
</dbReference>
<accession>A0A381XJI0</accession>
<evidence type="ECO:0008006" key="3">
    <source>
        <dbReference type="Google" id="ProtNLM"/>
    </source>
</evidence>
<reference evidence="2" key="1">
    <citation type="submission" date="2018-05" db="EMBL/GenBank/DDBJ databases">
        <authorList>
            <person name="Lanie J.A."/>
            <person name="Ng W.-L."/>
            <person name="Kazmierczak K.M."/>
            <person name="Andrzejewski T.M."/>
            <person name="Davidsen T.M."/>
            <person name="Wayne K.J."/>
            <person name="Tettelin H."/>
            <person name="Glass J.I."/>
            <person name="Rusch D."/>
            <person name="Podicherti R."/>
            <person name="Tsui H.-C.T."/>
            <person name="Winkler M.E."/>
        </authorList>
    </citation>
    <scope>NUCLEOTIDE SEQUENCE</scope>
</reference>
<feature type="transmembrane region" description="Helical" evidence="1">
    <location>
        <begin position="43"/>
        <end position="67"/>
    </location>
</feature>
<evidence type="ECO:0000256" key="1">
    <source>
        <dbReference type="SAM" id="Phobius"/>
    </source>
</evidence>
<sequence length="370" mass="40134">MIVKSRFFQKYLLPGFVFQSLVIAGGYGTGVELVEFFLRFGPITGLLAMGVATLIWSAVAASSFELARLTQSYDYRTFFTHLLGRGWFLYEILYFLLGFLVLSVVLAAAGAILHETFGAPSLVGVIGMMAAIGFLALRGTPAIERFLASWSFVLYAAYGILFVWCWSLFGDAIAAGLRGSAINQGWLLQGVKYAGYNLQMIPAILFCMRHSETRRQALGAGALTGPIAMLPGLLFYISMVGQYPAILSEALPANALLELVGSRAFQVVFQIVLFGTLIETGAGLVHAVNERLAATYAERGLEMPVRLRPVIAIGMLSIGFALSVQVGLKDLIASGYGTITWGFIVVFVIPILTLGVWNIIQAHHASFSKY</sequence>
<dbReference type="EMBL" id="UINC01015391">
    <property type="protein sequence ID" value="SVA64849.1"/>
    <property type="molecule type" value="Genomic_DNA"/>
</dbReference>
<feature type="transmembrane region" description="Helical" evidence="1">
    <location>
        <begin position="220"/>
        <end position="244"/>
    </location>
</feature>
<feature type="transmembrane region" description="Helical" evidence="1">
    <location>
        <begin position="119"/>
        <end position="137"/>
    </location>
</feature>
<feature type="transmembrane region" description="Helical" evidence="1">
    <location>
        <begin position="264"/>
        <end position="288"/>
    </location>
</feature>
<evidence type="ECO:0000313" key="2">
    <source>
        <dbReference type="EMBL" id="SVA64849.1"/>
    </source>
</evidence>